<protein>
    <submittedName>
        <fullName evidence="1">G protein-coupled receptor 125 (Predicted), isoform CRA_c</fullName>
    </submittedName>
</protein>
<evidence type="ECO:0000313" key="1">
    <source>
        <dbReference type="EMBL" id="EDL99908.1"/>
    </source>
</evidence>
<dbReference type="AlphaFoldDB" id="A6IJJ5"/>
<reference evidence="2" key="1">
    <citation type="submission" date="2005-09" db="EMBL/GenBank/DDBJ databases">
        <authorList>
            <person name="Mural R.J."/>
            <person name="Li P.W."/>
            <person name="Adams M.D."/>
            <person name="Amanatides P.G."/>
            <person name="Baden-Tillson H."/>
            <person name="Barnstead M."/>
            <person name="Chin S.H."/>
            <person name="Dew I."/>
            <person name="Evans C.A."/>
            <person name="Ferriera S."/>
            <person name="Flanigan M."/>
            <person name="Fosler C."/>
            <person name="Glodek A."/>
            <person name="Gu Z."/>
            <person name="Holt R.A."/>
            <person name="Jennings D."/>
            <person name="Kraft C.L."/>
            <person name="Lu F."/>
            <person name="Nguyen T."/>
            <person name="Nusskern D.R."/>
            <person name="Pfannkoch C.M."/>
            <person name="Sitter C."/>
            <person name="Sutton G.G."/>
            <person name="Venter J.C."/>
            <person name="Wang Z."/>
            <person name="Woodage T."/>
            <person name="Zheng X.H."/>
            <person name="Zhong F."/>
        </authorList>
    </citation>
    <scope>NUCLEOTIDE SEQUENCE [LARGE SCALE GENOMIC DNA]</scope>
    <source>
        <strain>BN</strain>
        <strain evidence="2">Sprague-Dawley</strain>
    </source>
</reference>
<evidence type="ECO:0000313" key="2">
    <source>
        <dbReference type="Proteomes" id="UP000234681"/>
    </source>
</evidence>
<accession>A6IJJ5</accession>
<dbReference type="Proteomes" id="UP000234681">
    <property type="component" value="Chromosome 14"/>
</dbReference>
<dbReference type="EMBL" id="CH473963">
    <property type="protein sequence ID" value="EDL99908.1"/>
    <property type="molecule type" value="Genomic_DNA"/>
</dbReference>
<sequence>MSPLQLQVFPTGSTQSHCCSWEFLQDFHTRTWHAQIVVK</sequence>
<gene>
    <name evidence="1" type="primary">Gpr125_predicted</name>
    <name evidence="1" type="ORF">rCG_35984</name>
</gene>
<organism evidence="1 2">
    <name type="scientific">Rattus norvegicus</name>
    <name type="common">Rat</name>
    <dbReference type="NCBI Taxonomy" id="10116"/>
    <lineage>
        <taxon>Eukaryota</taxon>
        <taxon>Metazoa</taxon>
        <taxon>Chordata</taxon>
        <taxon>Craniata</taxon>
        <taxon>Vertebrata</taxon>
        <taxon>Euteleostomi</taxon>
        <taxon>Mammalia</taxon>
        <taxon>Eutheria</taxon>
        <taxon>Euarchontoglires</taxon>
        <taxon>Glires</taxon>
        <taxon>Rodentia</taxon>
        <taxon>Myomorpha</taxon>
        <taxon>Muroidea</taxon>
        <taxon>Muridae</taxon>
        <taxon>Murinae</taxon>
        <taxon>Rattus</taxon>
    </lineage>
</organism>
<proteinExistence type="predicted"/>
<name>A6IJJ5_RAT</name>
<keyword evidence="1" id="KW-0675">Receptor</keyword>